<organism evidence="1 2">
    <name type="scientific">Plasmodium falciparum Vietnam Oak-Knoll</name>
    <name type="common">FVO</name>
    <dbReference type="NCBI Taxonomy" id="1036723"/>
    <lineage>
        <taxon>Eukaryota</taxon>
        <taxon>Sar</taxon>
        <taxon>Alveolata</taxon>
        <taxon>Apicomplexa</taxon>
        <taxon>Aconoidasida</taxon>
        <taxon>Haemosporida</taxon>
        <taxon>Plasmodiidae</taxon>
        <taxon>Plasmodium</taxon>
        <taxon>Plasmodium (Laverania)</taxon>
    </lineage>
</organism>
<sequence>MSMKYKQKKDISNNLMTIQNNIICIHPIFHNKNKKKKKKYVHTYIKTYTFKLTYHKISELLRVKK</sequence>
<name>A0A024V9C9_PLAFA</name>
<dbReference type="AlphaFoldDB" id="A0A024V9C9"/>
<protein>
    <submittedName>
        <fullName evidence="1">Uncharacterized protein</fullName>
    </submittedName>
</protein>
<reference evidence="1 2" key="1">
    <citation type="submission" date="2013-02" db="EMBL/GenBank/DDBJ databases">
        <title>The Genome Annotation of Plasmodium falciparum Vietnam Oak-Knoll (FVO).</title>
        <authorList>
            <consortium name="The Broad Institute Genome Sequencing Platform"/>
            <consortium name="The Broad Institute Genome Sequencing Center for Infectious Disease"/>
            <person name="Neafsey D."/>
            <person name="Hoffman S."/>
            <person name="Volkman S."/>
            <person name="Rosenthal P."/>
            <person name="Walker B."/>
            <person name="Young S.K."/>
            <person name="Zeng Q."/>
            <person name="Gargeya S."/>
            <person name="Fitzgerald M."/>
            <person name="Haas B."/>
            <person name="Abouelleil A."/>
            <person name="Allen A.W."/>
            <person name="Alvarado L."/>
            <person name="Arachchi H.M."/>
            <person name="Berlin A.M."/>
            <person name="Chapman S.B."/>
            <person name="Gainer-Dewar J."/>
            <person name="Goldberg J."/>
            <person name="Griggs A."/>
            <person name="Gujja S."/>
            <person name="Hansen M."/>
            <person name="Howarth C."/>
            <person name="Imamovic A."/>
            <person name="Ireland A."/>
            <person name="Larimer J."/>
            <person name="McCowan C."/>
            <person name="Murphy C."/>
            <person name="Pearson M."/>
            <person name="Poon T.W."/>
            <person name="Priest M."/>
            <person name="Roberts A."/>
            <person name="Saif S."/>
            <person name="Shea T."/>
            <person name="Sisk P."/>
            <person name="Sykes S."/>
            <person name="Wortman J."/>
            <person name="Nusbaum C."/>
            <person name="Birren B."/>
        </authorList>
    </citation>
    <scope>NUCLEOTIDE SEQUENCE [LARGE SCALE GENOMIC DNA]</scope>
    <source>
        <strain evidence="2">Vietnam Oak-Knoll (FVO)</strain>
    </source>
</reference>
<evidence type="ECO:0000313" key="2">
    <source>
        <dbReference type="Proteomes" id="UP000030690"/>
    </source>
</evidence>
<gene>
    <name evidence="1" type="ORF">PFFVO_02098</name>
</gene>
<evidence type="ECO:0000313" key="1">
    <source>
        <dbReference type="EMBL" id="ETW19079.1"/>
    </source>
</evidence>
<dbReference type="EMBL" id="KI925074">
    <property type="protein sequence ID" value="ETW19079.1"/>
    <property type="molecule type" value="Genomic_DNA"/>
</dbReference>
<proteinExistence type="predicted"/>
<dbReference type="Proteomes" id="UP000030690">
    <property type="component" value="Unassembled WGS sequence"/>
</dbReference>
<reference evidence="1 2" key="2">
    <citation type="submission" date="2013-02" db="EMBL/GenBank/DDBJ databases">
        <title>The Genome Sequence of Plasmodium falciparum Vietnam Oak-Knoll (FVO).</title>
        <authorList>
            <consortium name="The Broad Institute Genome Sequencing Platform"/>
            <consortium name="The Broad Institute Genome Sequencing Center for Infectious Disease"/>
            <person name="Neafsey D."/>
            <person name="Cheeseman I."/>
            <person name="Volkman S."/>
            <person name="Adams J."/>
            <person name="Walker B."/>
            <person name="Young S.K."/>
            <person name="Zeng Q."/>
            <person name="Gargeya S."/>
            <person name="Fitzgerald M."/>
            <person name="Haas B."/>
            <person name="Abouelleil A."/>
            <person name="Alvarado L."/>
            <person name="Arachchi H.M."/>
            <person name="Berlin A.M."/>
            <person name="Chapman S.B."/>
            <person name="Dewar J."/>
            <person name="Goldberg J."/>
            <person name="Griggs A."/>
            <person name="Gujja S."/>
            <person name="Hansen M."/>
            <person name="Howarth C."/>
            <person name="Imamovic A."/>
            <person name="Larimer J."/>
            <person name="McCowan C."/>
            <person name="Murphy C."/>
            <person name="Neiman D."/>
            <person name="Pearson M."/>
            <person name="Priest M."/>
            <person name="Roberts A."/>
            <person name="Saif S."/>
            <person name="Shea T."/>
            <person name="Sisk P."/>
            <person name="Sykes S."/>
            <person name="Wortman J."/>
            <person name="Nusbaum C."/>
            <person name="Birren B."/>
        </authorList>
    </citation>
    <scope>NUCLEOTIDE SEQUENCE [LARGE SCALE GENOMIC DNA]</scope>
    <source>
        <strain evidence="2">Vietnam Oak-Knoll (FVO)</strain>
    </source>
</reference>
<accession>A0A024V9C9</accession>